<evidence type="ECO:0000256" key="7">
    <source>
        <dbReference type="ARBA" id="ARBA00022840"/>
    </source>
</evidence>
<protein>
    <recommendedName>
        <fullName evidence="3 10">4-diphosphocytidyl-2-C-methyl-D-erythritol kinase</fullName>
        <shortName evidence="10">CMK</shortName>
        <ecNumber evidence="2 10">2.7.1.148</ecNumber>
    </recommendedName>
    <alternativeName>
        <fullName evidence="9 10">4-(cytidine-5'-diphospho)-2-C-methyl-D-erythritol kinase</fullName>
    </alternativeName>
</protein>
<dbReference type="InterPro" id="IPR036554">
    <property type="entry name" value="GHMP_kinase_C_sf"/>
</dbReference>
<organism evidence="13 14">
    <name type="scientific">Algimonas ampicilliniresistens</name>
    <dbReference type="NCBI Taxonomy" id="1298735"/>
    <lineage>
        <taxon>Bacteria</taxon>
        <taxon>Pseudomonadati</taxon>
        <taxon>Pseudomonadota</taxon>
        <taxon>Alphaproteobacteria</taxon>
        <taxon>Maricaulales</taxon>
        <taxon>Robiginitomaculaceae</taxon>
        <taxon>Algimonas</taxon>
    </lineage>
</organism>
<comment type="function">
    <text evidence="10">Catalyzes the phosphorylation of the position 2 hydroxy group of 4-diphosphocytidyl-2C-methyl-D-erythritol.</text>
</comment>
<evidence type="ECO:0000256" key="3">
    <source>
        <dbReference type="ARBA" id="ARBA00017473"/>
    </source>
</evidence>
<evidence type="ECO:0000256" key="1">
    <source>
        <dbReference type="ARBA" id="ARBA00009684"/>
    </source>
</evidence>
<name>A0ABQ5V6M6_9PROT</name>
<keyword evidence="5 10" id="KW-0547">Nucleotide-binding</keyword>
<evidence type="ECO:0000256" key="5">
    <source>
        <dbReference type="ARBA" id="ARBA00022741"/>
    </source>
</evidence>
<evidence type="ECO:0000256" key="9">
    <source>
        <dbReference type="ARBA" id="ARBA00032554"/>
    </source>
</evidence>
<dbReference type="InterPro" id="IPR013750">
    <property type="entry name" value="GHMP_kinase_C_dom"/>
</dbReference>
<dbReference type="PANTHER" id="PTHR43527">
    <property type="entry name" value="4-DIPHOSPHOCYTIDYL-2-C-METHYL-D-ERYTHRITOL KINASE, CHLOROPLASTIC"/>
    <property type="match status" value="1"/>
</dbReference>
<dbReference type="PIRSF" id="PIRSF010376">
    <property type="entry name" value="IspE"/>
    <property type="match status" value="1"/>
</dbReference>
<dbReference type="PANTHER" id="PTHR43527:SF2">
    <property type="entry name" value="4-DIPHOSPHOCYTIDYL-2-C-METHYL-D-ERYTHRITOL KINASE, CHLOROPLASTIC"/>
    <property type="match status" value="1"/>
</dbReference>
<dbReference type="RefSeq" id="WP_284388050.1">
    <property type="nucleotide sequence ID" value="NZ_BSNK01000001.1"/>
</dbReference>
<keyword evidence="8 10" id="KW-0414">Isoprene biosynthesis</keyword>
<dbReference type="Pfam" id="PF00288">
    <property type="entry name" value="GHMP_kinases_N"/>
    <property type="match status" value="1"/>
</dbReference>
<evidence type="ECO:0000259" key="11">
    <source>
        <dbReference type="Pfam" id="PF00288"/>
    </source>
</evidence>
<comment type="similarity">
    <text evidence="1 10">Belongs to the GHMP kinase family. IspE subfamily.</text>
</comment>
<reference evidence="13" key="1">
    <citation type="journal article" date="2014" name="Int. J. Syst. Evol. Microbiol.">
        <title>Complete genome of a new Firmicutes species belonging to the dominant human colonic microbiota ('Ruminococcus bicirculans') reveals two chromosomes and a selective capacity to utilize plant glucans.</title>
        <authorList>
            <consortium name="NISC Comparative Sequencing Program"/>
            <person name="Wegmann U."/>
            <person name="Louis P."/>
            <person name="Goesmann A."/>
            <person name="Henrissat B."/>
            <person name="Duncan S.H."/>
            <person name="Flint H.J."/>
        </authorList>
    </citation>
    <scope>NUCLEOTIDE SEQUENCE</scope>
    <source>
        <strain evidence="13">NBRC 108219</strain>
    </source>
</reference>
<feature type="active site" evidence="10">
    <location>
        <position position="6"/>
    </location>
</feature>
<reference evidence="13" key="2">
    <citation type="submission" date="2023-01" db="EMBL/GenBank/DDBJ databases">
        <title>Draft genome sequence of Algimonas ampicilliniresistens strain NBRC 108219.</title>
        <authorList>
            <person name="Sun Q."/>
            <person name="Mori K."/>
        </authorList>
    </citation>
    <scope>NUCLEOTIDE SEQUENCE</scope>
    <source>
        <strain evidence="13">NBRC 108219</strain>
    </source>
</reference>
<sequence>MLCRAKINLTLHVGAPMAVGAWAGYHPIESLVVFADYGDQIQFEPSDHPSLTIDGPFGHDLTPGSDNLIVRALDLCDARSQAVRLTKNLPLSSGLGGGSANAAAVLRTFDPAGLVDASAIGADVPVCRLSQTAMMEGVGDVVTALSGLGRLPAVLVNPGVAMSTARIFAHYDALSPPAVPAKTALNGSLLDRARSGMNDLQAASILEAPIIGDVLDAISQQPGCQLARMSGSGATCFGLFETMQAAEVSAKTLSANGWWSVATWLGEAA</sequence>
<keyword evidence="14" id="KW-1185">Reference proteome</keyword>
<dbReference type="Gene3D" id="3.30.230.10">
    <property type="match status" value="1"/>
</dbReference>
<evidence type="ECO:0000259" key="12">
    <source>
        <dbReference type="Pfam" id="PF08544"/>
    </source>
</evidence>
<evidence type="ECO:0000256" key="2">
    <source>
        <dbReference type="ARBA" id="ARBA00012052"/>
    </source>
</evidence>
<evidence type="ECO:0000256" key="6">
    <source>
        <dbReference type="ARBA" id="ARBA00022777"/>
    </source>
</evidence>
<dbReference type="HAMAP" id="MF_00061">
    <property type="entry name" value="IspE"/>
    <property type="match status" value="1"/>
</dbReference>
<dbReference type="InterPro" id="IPR006204">
    <property type="entry name" value="GHMP_kinase_N_dom"/>
</dbReference>
<dbReference type="EC" id="2.7.1.148" evidence="2 10"/>
<evidence type="ECO:0000256" key="10">
    <source>
        <dbReference type="HAMAP-Rule" id="MF_00061"/>
    </source>
</evidence>
<dbReference type="Gene3D" id="3.30.70.890">
    <property type="entry name" value="GHMP kinase, C-terminal domain"/>
    <property type="match status" value="1"/>
</dbReference>
<feature type="binding site" evidence="10">
    <location>
        <begin position="90"/>
        <end position="100"/>
    </location>
    <ligand>
        <name>ATP</name>
        <dbReference type="ChEBI" id="CHEBI:30616"/>
    </ligand>
</feature>
<evidence type="ECO:0000256" key="4">
    <source>
        <dbReference type="ARBA" id="ARBA00022679"/>
    </source>
</evidence>
<dbReference type="InterPro" id="IPR020568">
    <property type="entry name" value="Ribosomal_Su5_D2-typ_SF"/>
</dbReference>
<comment type="caution">
    <text evidence="13">The sequence shown here is derived from an EMBL/GenBank/DDBJ whole genome shotgun (WGS) entry which is preliminary data.</text>
</comment>
<accession>A0ABQ5V6M6</accession>
<dbReference type="SUPFAM" id="SSF54211">
    <property type="entry name" value="Ribosomal protein S5 domain 2-like"/>
    <property type="match status" value="1"/>
</dbReference>
<dbReference type="EMBL" id="BSNK01000001">
    <property type="protein sequence ID" value="GLQ23040.1"/>
    <property type="molecule type" value="Genomic_DNA"/>
</dbReference>
<feature type="active site" evidence="10">
    <location>
        <position position="123"/>
    </location>
</feature>
<comment type="catalytic activity">
    <reaction evidence="10">
        <text>4-CDP-2-C-methyl-D-erythritol + ATP = 4-CDP-2-C-methyl-D-erythritol 2-phosphate + ADP + H(+)</text>
        <dbReference type="Rhea" id="RHEA:18437"/>
        <dbReference type="ChEBI" id="CHEBI:15378"/>
        <dbReference type="ChEBI" id="CHEBI:30616"/>
        <dbReference type="ChEBI" id="CHEBI:57823"/>
        <dbReference type="ChEBI" id="CHEBI:57919"/>
        <dbReference type="ChEBI" id="CHEBI:456216"/>
        <dbReference type="EC" id="2.7.1.148"/>
    </reaction>
</comment>
<feature type="domain" description="GHMP kinase C-terminal" evidence="12">
    <location>
        <begin position="194"/>
        <end position="250"/>
    </location>
</feature>
<dbReference type="InterPro" id="IPR004424">
    <property type="entry name" value="IspE"/>
</dbReference>
<keyword evidence="7 10" id="KW-0067">ATP-binding</keyword>
<proteinExistence type="inferred from homology"/>
<dbReference type="SUPFAM" id="SSF55060">
    <property type="entry name" value="GHMP Kinase, C-terminal domain"/>
    <property type="match status" value="1"/>
</dbReference>
<comment type="pathway">
    <text evidence="10">Isoprenoid biosynthesis; isopentenyl diphosphate biosynthesis via DXP pathway; isopentenyl diphosphate from 1-deoxy-D-xylulose 5-phosphate: step 3/6.</text>
</comment>
<dbReference type="Proteomes" id="UP001161391">
    <property type="component" value="Unassembled WGS sequence"/>
</dbReference>
<keyword evidence="6 10" id="KW-0418">Kinase</keyword>
<evidence type="ECO:0000256" key="8">
    <source>
        <dbReference type="ARBA" id="ARBA00023229"/>
    </source>
</evidence>
<dbReference type="NCBIfam" id="NF011202">
    <property type="entry name" value="PRK14608.1"/>
    <property type="match status" value="1"/>
</dbReference>
<dbReference type="Pfam" id="PF08544">
    <property type="entry name" value="GHMP_kinases_C"/>
    <property type="match status" value="1"/>
</dbReference>
<evidence type="ECO:0000313" key="14">
    <source>
        <dbReference type="Proteomes" id="UP001161391"/>
    </source>
</evidence>
<dbReference type="InterPro" id="IPR014721">
    <property type="entry name" value="Ribsml_uS5_D2-typ_fold_subgr"/>
</dbReference>
<keyword evidence="4 10" id="KW-0808">Transferase</keyword>
<feature type="domain" description="GHMP kinase N-terminal" evidence="11">
    <location>
        <begin position="67"/>
        <end position="110"/>
    </location>
</feature>
<evidence type="ECO:0000313" key="13">
    <source>
        <dbReference type="EMBL" id="GLQ23040.1"/>
    </source>
</evidence>
<gene>
    <name evidence="10 13" type="primary">ispE</name>
    <name evidence="13" type="ORF">GCM10007853_09140</name>
</gene>
<dbReference type="GO" id="GO:0016301">
    <property type="term" value="F:kinase activity"/>
    <property type="evidence" value="ECO:0007669"/>
    <property type="project" value="UniProtKB-KW"/>
</dbReference>